<dbReference type="GO" id="GO:0043107">
    <property type="term" value="P:type IV pilus-dependent motility"/>
    <property type="evidence" value="ECO:0007669"/>
    <property type="project" value="TreeGrafter"/>
</dbReference>
<keyword evidence="7" id="KW-0281">Fimbrium</keyword>
<dbReference type="eggNOG" id="COG4969">
    <property type="taxonomic scope" value="Bacteria"/>
</dbReference>
<keyword evidence="6" id="KW-0653">Protein transport</keyword>
<dbReference type="PANTHER" id="PTHR30093:SF34">
    <property type="entry name" value="PREPILIN PEPTIDASE-DEPENDENT PROTEIN D"/>
    <property type="match status" value="1"/>
</dbReference>
<comment type="subunit">
    <text evidence="3">The pili are polar flexible filaments of about 5.4 nanometers diameter and 2.5 micrometers average length; they consist of only a single polypeptide chain arranged in a helical configuration of five subunits per turn in the assembled pilus.</text>
</comment>
<dbReference type="AlphaFoldDB" id="E0SG59"/>
<evidence type="ECO:0000256" key="6">
    <source>
        <dbReference type="ARBA" id="ARBA00022927"/>
    </source>
</evidence>
<sequence length="162" mass="17051">MSLSCRHQPHQGTNNMTQQGFSLIELMVVIVIIAILSALGIPAYQGYLQKAAMTDMLQTMSAYKTAVDLCSLSNAGLDGCSAGSQGIPTPTTSRYVSAVTVNQGIITLTGQSTLQGLSVVMTPTLDAQNGASRWTRACQTGANADNLRQACEDVFRFDATGG</sequence>
<keyword evidence="8" id="KW-1133">Transmembrane helix</keyword>
<evidence type="ECO:0000256" key="5">
    <source>
        <dbReference type="ARBA" id="ARBA00022481"/>
    </source>
</evidence>
<accession>E0SG59</accession>
<dbReference type="Pfam" id="PF07963">
    <property type="entry name" value="N_methyl"/>
    <property type="match status" value="1"/>
</dbReference>
<dbReference type="GO" id="GO:0016020">
    <property type="term" value="C:membrane"/>
    <property type="evidence" value="ECO:0007669"/>
    <property type="project" value="UniProtKB-SubCell"/>
</dbReference>
<dbReference type="GO" id="GO:0015627">
    <property type="term" value="C:type II protein secretion system complex"/>
    <property type="evidence" value="ECO:0007669"/>
    <property type="project" value="InterPro"/>
</dbReference>
<proteinExistence type="inferred from homology"/>
<name>E0SG59_DICD3</name>
<organism evidence="9 10">
    <name type="scientific">Dickeya dadantii (strain 3937)</name>
    <name type="common">Erwinia chrysanthemi (strain 3937)</name>
    <dbReference type="NCBI Taxonomy" id="198628"/>
    <lineage>
        <taxon>Bacteria</taxon>
        <taxon>Pseudomonadati</taxon>
        <taxon>Pseudomonadota</taxon>
        <taxon>Gammaproteobacteria</taxon>
        <taxon>Enterobacterales</taxon>
        <taxon>Pectobacteriaceae</taxon>
        <taxon>Dickeya</taxon>
    </lineage>
</organism>
<evidence type="ECO:0000256" key="7">
    <source>
        <dbReference type="RuleBase" id="RU000389"/>
    </source>
</evidence>
<keyword evidence="5" id="KW-0488">Methylation</keyword>
<dbReference type="EMBL" id="CP002038">
    <property type="protein sequence ID" value="ADN00027.1"/>
    <property type="molecule type" value="Genomic_DNA"/>
</dbReference>
<feature type="transmembrane region" description="Helical" evidence="8">
    <location>
        <begin position="20"/>
        <end position="44"/>
    </location>
</feature>
<dbReference type="InterPro" id="IPR012902">
    <property type="entry name" value="N_methyl_site"/>
</dbReference>
<dbReference type="InterPro" id="IPR001082">
    <property type="entry name" value="Pilin"/>
</dbReference>
<dbReference type="InterPro" id="IPR045584">
    <property type="entry name" value="Pilin-like"/>
</dbReference>
<dbReference type="Gene3D" id="3.30.700.10">
    <property type="entry name" value="Glycoprotein, Type 4 Pilin"/>
    <property type="match status" value="1"/>
</dbReference>
<dbReference type="HOGENOM" id="CLU_091705_4_1_6"/>
<dbReference type="Pfam" id="PF00114">
    <property type="entry name" value="Pilin"/>
    <property type="match status" value="1"/>
</dbReference>
<keyword evidence="10" id="KW-1185">Reference proteome</keyword>
<dbReference type="NCBIfam" id="NF007862">
    <property type="entry name" value="PRK10574.1"/>
    <property type="match status" value="1"/>
</dbReference>
<dbReference type="NCBIfam" id="TIGR02532">
    <property type="entry name" value="IV_pilin_GFxxxE"/>
    <property type="match status" value="1"/>
</dbReference>
<evidence type="ECO:0000256" key="3">
    <source>
        <dbReference type="ARBA" id="ARBA00011156"/>
    </source>
</evidence>
<keyword evidence="4" id="KW-0813">Transport</keyword>
<dbReference type="KEGG" id="ddd:Dda3937_02243"/>
<evidence type="ECO:0000256" key="2">
    <source>
        <dbReference type="ARBA" id="ARBA00005233"/>
    </source>
</evidence>
<evidence type="ECO:0000256" key="1">
    <source>
        <dbReference type="ARBA" id="ARBA00004167"/>
    </source>
</evidence>
<comment type="subcellular location">
    <subcellularLocation>
        <location evidence="1">Membrane</location>
        <topology evidence="1">Single-pass membrane protein</topology>
    </subcellularLocation>
</comment>
<gene>
    <name evidence="9" type="primary">ppdD</name>
    <name evidence="9" type="ordered locus">Dda3937_02243</name>
</gene>
<dbReference type="Proteomes" id="UP000006859">
    <property type="component" value="Chromosome"/>
</dbReference>
<evidence type="ECO:0000313" key="9">
    <source>
        <dbReference type="EMBL" id="ADN00027.1"/>
    </source>
</evidence>
<evidence type="ECO:0000313" key="10">
    <source>
        <dbReference type="Proteomes" id="UP000006859"/>
    </source>
</evidence>
<comment type="similarity">
    <text evidence="2 7">Belongs to the N-Me-Phe pilin family.</text>
</comment>
<keyword evidence="8" id="KW-0472">Membrane</keyword>
<dbReference type="InterPro" id="IPR000983">
    <property type="entry name" value="Bac_GSPG_pilin"/>
</dbReference>
<evidence type="ECO:0000256" key="4">
    <source>
        <dbReference type="ARBA" id="ARBA00022448"/>
    </source>
</evidence>
<dbReference type="SUPFAM" id="SSF54523">
    <property type="entry name" value="Pili subunits"/>
    <property type="match status" value="1"/>
</dbReference>
<dbReference type="PANTHER" id="PTHR30093">
    <property type="entry name" value="GENERAL SECRETION PATHWAY PROTEIN G"/>
    <property type="match status" value="1"/>
</dbReference>
<dbReference type="STRING" id="198628.Dda3937_02243"/>
<keyword evidence="8" id="KW-0812">Transmembrane</keyword>
<dbReference type="PRINTS" id="PR00813">
    <property type="entry name" value="BCTERIALGSPG"/>
</dbReference>
<dbReference type="GO" id="GO:0044096">
    <property type="term" value="C:type IV pilus"/>
    <property type="evidence" value="ECO:0007669"/>
    <property type="project" value="TreeGrafter"/>
</dbReference>
<evidence type="ECO:0000256" key="8">
    <source>
        <dbReference type="SAM" id="Phobius"/>
    </source>
</evidence>
<dbReference type="PROSITE" id="PS00409">
    <property type="entry name" value="PROKAR_NTER_METHYL"/>
    <property type="match status" value="1"/>
</dbReference>
<dbReference type="GO" id="GO:0007155">
    <property type="term" value="P:cell adhesion"/>
    <property type="evidence" value="ECO:0007669"/>
    <property type="project" value="InterPro"/>
</dbReference>
<reference evidence="9 10" key="1">
    <citation type="journal article" date="2011" name="J. Bacteriol.">
        <title>Genome sequence of the plant-pathogenic bacterium Dickeya dadantii 3937.</title>
        <authorList>
            <person name="Glasner J.D."/>
            <person name="Yang C.H."/>
            <person name="Reverchon S."/>
            <person name="Hugouvieux-Cotte-Pattat N."/>
            <person name="Condemine G."/>
            <person name="Bohin J.P."/>
            <person name="Van Gijsegem F."/>
            <person name="Yang S."/>
            <person name="Franza T."/>
            <person name="Expert D."/>
            <person name="Plunkett G. III"/>
            <person name="San Francisco M.J."/>
            <person name="Charkowski A.O."/>
            <person name="Py B."/>
            <person name="Bell K."/>
            <person name="Rauscher L."/>
            <person name="Rodriguez-Palenzuela P."/>
            <person name="Toussaint A."/>
            <person name="Holeva M.C."/>
            <person name="He S.Y."/>
            <person name="Douet V."/>
            <person name="Boccara M."/>
            <person name="Blanco C."/>
            <person name="Toth I."/>
            <person name="Anderson B.D."/>
            <person name="Biehl B.S."/>
            <person name="Mau B."/>
            <person name="Flynn S.M."/>
            <person name="Barras F."/>
            <person name="Lindeberg M."/>
            <person name="Birch P.R."/>
            <person name="Tsuyumu S."/>
            <person name="Shi X."/>
            <person name="Hibbing M."/>
            <person name="Yap M.N."/>
            <person name="Carpentier M."/>
            <person name="Dassa E."/>
            <person name="Umehara M."/>
            <person name="Kim J.F."/>
            <person name="Rusch M."/>
            <person name="Soni P."/>
            <person name="Mayhew G.F."/>
            <person name="Fouts D.E."/>
            <person name="Gill S.R."/>
            <person name="Blattner F.R."/>
            <person name="Keen N.T."/>
            <person name="Perna N.T."/>
        </authorList>
    </citation>
    <scope>NUCLEOTIDE SEQUENCE [LARGE SCALE GENOMIC DNA]</scope>
    <source>
        <strain evidence="9 10">3937</strain>
    </source>
</reference>
<dbReference type="GO" id="GO:0015628">
    <property type="term" value="P:protein secretion by the type II secretion system"/>
    <property type="evidence" value="ECO:0007669"/>
    <property type="project" value="InterPro"/>
</dbReference>
<protein>
    <submittedName>
        <fullName evidence="9">Predicted major pilin subunit</fullName>
    </submittedName>
</protein>